<evidence type="ECO:0000256" key="1">
    <source>
        <dbReference type="SAM" id="MobiDB-lite"/>
    </source>
</evidence>
<gene>
    <name evidence="2" type="ORF">AVDCRST_MAG05-3460</name>
</gene>
<dbReference type="AlphaFoldDB" id="A0A6J4TB96"/>
<protein>
    <submittedName>
        <fullName evidence="2">Uncharacterized protein</fullName>
    </submittedName>
</protein>
<sequence>MSSYEDYARKSGNYDETREPVGAERKMPVRRIPENG</sequence>
<accession>A0A6J4TB96</accession>
<reference evidence="2" key="1">
    <citation type="submission" date="2020-02" db="EMBL/GenBank/DDBJ databases">
        <authorList>
            <person name="Meier V. D."/>
        </authorList>
    </citation>
    <scope>NUCLEOTIDE SEQUENCE</scope>
    <source>
        <strain evidence="2">AVDCRST_MAG05</strain>
    </source>
</reference>
<organism evidence="2">
    <name type="scientific">uncultured Rubrobacteraceae bacterium</name>
    <dbReference type="NCBI Taxonomy" id="349277"/>
    <lineage>
        <taxon>Bacteria</taxon>
        <taxon>Bacillati</taxon>
        <taxon>Actinomycetota</taxon>
        <taxon>Rubrobacteria</taxon>
        <taxon>Rubrobacterales</taxon>
        <taxon>Rubrobacteraceae</taxon>
        <taxon>environmental samples</taxon>
    </lineage>
</organism>
<proteinExistence type="predicted"/>
<feature type="region of interest" description="Disordered" evidence="1">
    <location>
        <begin position="1"/>
        <end position="36"/>
    </location>
</feature>
<name>A0A6J4TB96_9ACTN</name>
<evidence type="ECO:0000313" key="2">
    <source>
        <dbReference type="EMBL" id="CAA9518438.1"/>
    </source>
</evidence>
<dbReference type="EMBL" id="CADCVM010000384">
    <property type="protein sequence ID" value="CAA9518438.1"/>
    <property type="molecule type" value="Genomic_DNA"/>
</dbReference>